<gene>
    <name evidence="2" type="ORF">Ahy_B10g101956</name>
</gene>
<keyword evidence="3" id="KW-1185">Reference proteome</keyword>
<organism evidence="2 3">
    <name type="scientific">Arachis hypogaea</name>
    <name type="common">Peanut</name>
    <dbReference type="NCBI Taxonomy" id="3818"/>
    <lineage>
        <taxon>Eukaryota</taxon>
        <taxon>Viridiplantae</taxon>
        <taxon>Streptophyta</taxon>
        <taxon>Embryophyta</taxon>
        <taxon>Tracheophyta</taxon>
        <taxon>Spermatophyta</taxon>
        <taxon>Magnoliopsida</taxon>
        <taxon>eudicotyledons</taxon>
        <taxon>Gunneridae</taxon>
        <taxon>Pentapetalae</taxon>
        <taxon>rosids</taxon>
        <taxon>fabids</taxon>
        <taxon>Fabales</taxon>
        <taxon>Fabaceae</taxon>
        <taxon>Papilionoideae</taxon>
        <taxon>50 kb inversion clade</taxon>
        <taxon>dalbergioids sensu lato</taxon>
        <taxon>Dalbergieae</taxon>
        <taxon>Pterocarpus clade</taxon>
        <taxon>Arachis</taxon>
    </lineage>
</organism>
<protein>
    <submittedName>
        <fullName evidence="2">Uncharacterized protein</fullName>
    </submittedName>
</protein>
<sequence length="344" mass="37303">MVLSLNTMPNSYDDTIWDQIQTSLDRLNSDYEKRSKIPAEIQATCNKIGETVTKRIHGEADCALPAEISTKIQKQQHPIFQIQAKSTSAFQPINNNSTAPEVNNSTLTALQFQNSASDYENAALMNAALMNAATNFSEFNMTPVHQKRMKKQKNQISIYKSACKSTSSDYAIDAEDAVPQFQQQQNSCQPSEPMVAEEEELNANSDSTNNSTTNLQKGPAYLYAGTQPLDAGGRPWRGTNPVKDVEAADLTTGNGAEDGASMKGEQMFETPWVDGVAAATNTRDPRRCGGGFRRVSPILARPAPLLAAVFPWGREDAKRTAGDALWCCAEDVGAERGQGSGGLA</sequence>
<feature type="region of interest" description="Disordered" evidence="1">
    <location>
        <begin position="180"/>
        <end position="217"/>
    </location>
</feature>
<comment type="caution">
    <text evidence="2">The sequence shown here is derived from an EMBL/GenBank/DDBJ whole genome shotgun (WGS) entry which is preliminary data.</text>
</comment>
<name>A0A444X0T0_ARAHY</name>
<dbReference type="AlphaFoldDB" id="A0A444X0T0"/>
<dbReference type="Proteomes" id="UP000289738">
    <property type="component" value="Chromosome B10"/>
</dbReference>
<dbReference type="EMBL" id="SDMP01000020">
    <property type="protein sequence ID" value="RYQ83297.1"/>
    <property type="molecule type" value="Genomic_DNA"/>
</dbReference>
<proteinExistence type="predicted"/>
<evidence type="ECO:0000313" key="2">
    <source>
        <dbReference type="EMBL" id="RYQ83297.1"/>
    </source>
</evidence>
<reference evidence="2 3" key="1">
    <citation type="submission" date="2019-01" db="EMBL/GenBank/DDBJ databases">
        <title>Sequencing of cultivated peanut Arachis hypogaea provides insights into genome evolution and oil improvement.</title>
        <authorList>
            <person name="Chen X."/>
        </authorList>
    </citation>
    <scope>NUCLEOTIDE SEQUENCE [LARGE SCALE GENOMIC DNA]</scope>
    <source>
        <strain evidence="3">cv. Fuhuasheng</strain>
        <tissue evidence="2">Leaves</tissue>
    </source>
</reference>
<feature type="compositionally biased region" description="Low complexity" evidence="1">
    <location>
        <begin position="202"/>
        <end position="214"/>
    </location>
</feature>
<evidence type="ECO:0000256" key="1">
    <source>
        <dbReference type="SAM" id="MobiDB-lite"/>
    </source>
</evidence>
<evidence type="ECO:0000313" key="3">
    <source>
        <dbReference type="Proteomes" id="UP000289738"/>
    </source>
</evidence>
<accession>A0A444X0T0</accession>